<sequence length="541" mass="58271">MSHTVTAPVTITFTTSTSTSSTWKLLSSKSSSTYGDDKDSRFKMIFTDLYKSPKSPLSRLRHPHHPQLASQYSDCDPDLISKDKAKQKEAVRKHLQSKIRNDWTFEWPPVEGTSATKDPEPLGHPDEGPPSTEVEGNLEIVPDNLEVNGKEADGLETALSSGDEADSETDSVYSTVSDTPLHWRPRLEWASELSDDELTYTSPSPYKFDTPDSIGQAVSASRIARKTRRRRELRKEAAWNEGLACYEARRNAWTEAKVARVRPKPVSPASPSSQRKSFFWRSHAQPTTIAGQTQTAPSPPPASITSPLTPATTNSQPDALQLPTHSAGSGHSSPSNNLSPETSRSESHSQPNTQTEQYPVETLLPIAPPLLPPANPMRASITPALYNSIYEKVVVHSLQPSCPINLGDMVRACVAGWKRDGEWPPRPMDPEPAAVVAVRRRKSTASAAASGMPQGGSGHLAVAGAGGHSRKLSFSFLGGHGHGHGSEKDKARRDSIAEEGSGGSGKGIRKSLQKVLGIGQHPSPATTDVAVADGNTASHAH</sequence>
<feature type="region of interest" description="Disordered" evidence="1">
    <location>
        <begin position="445"/>
        <end position="464"/>
    </location>
</feature>
<dbReference type="Proteomes" id="UP001320245">
    <property type="component" value="Unassembled WGS sequence"/>
</dbReference>
<feature type="compositionally biased region" description="Basic and acidic residues" evidence="1">
    <location>
        <begin position="484"/>
        <end position="496"/>
    </location>
</feature>
<dbReference type="PANTHER" id="PTHR28065:SF1">
    <property type="entry name" value="DUF4050 DOMAIN-CONTAINING PROTEIN"/>
    <property type="match status" value="1"/>
</dbReference>
<dbReference type="PANTHER" id="PTHR28065">
    <property type="entry name" value="FREQUENIN"/>
    <property type="match status" value="1"/>
</dbReference>
<feature type="compositionally biased region" description="Basic and acidic residues" evidence="1">
    <location>
        <begin position="117"/>
        <end position="127"/>
    </location>
</feature>
<evidence type="ECO:0000256" key="1">
    <source>
        <dbReference type="SAM" id="MobiDB-lite"/>
    </source>
</evidence>
<comment type="caution">
    <text evidence="3">The sequence shown here is derived from an EMBL/GenBank/DDBJ whole genome shotgun (WGS) entry which is preliminary data.</text>
</comment>
<reference evidence="3 4" key="1">
    <citation type="journal article" date="2023" name="PLoS ONE">
        <title>Cytospora paraplurivora sp. nov. isolated from orchards with fruit tree decline syndrome in Ontario, Canada.</title>
        <authorList>
            <person name="Ilyukhin E."/>
            <person name="Nguyen H.D.T."/>
            <person name="Castle A.J."/>
            <person name="Ellouze W."/>
        </authorList>
    </citation>
    <scope>NUCLEOTIDE SEQUENCE [LARGE SCALE GENOMIC DNA]</scope>
    <source>
        <strain evidence="3 4">FDS-564</strain>
    </source>
</reference>
<feature type="compositionally biased region" description="Low complexity" evidence="1">
    <location>
        <begin position="303"/>
        <end position="313"/>
    </location>
</feature>
<evidence type="ECO:0000259" key="2">
    <source>
        <dbReference type="Pfam" id="PF13259"/>
    </source>
</evidence>
<feature type="compositionally biased region" description="Polar residues" evidence="1">
    <location>
        <begin position="314"/>
        <end position="356"/>
    </location>
</feature>
<name>A0AAN9YLD2_9PEZI</name>
<accession>A0AAN9YLD2</accession>
<feature type="region of interest" description="Disordered" evidence="1">
    <location>
        <begin position="106"/>
        <end position="135"/>
    </location>
</feature>
<proteinExistence type="predicted"/>
<protein>
    <recommendedName>
        <fullName evidence="2">Gag1-like clamp domain-containing protein</fullName>
    </recommendedName>
</protein>
<feature type="region of interest" description="Disordered" evidence="1">
    <location>
        <begin position="288"/>
        <end position="356"/>
    </location>
</feature>
<dbReference type="InterPro" id="IPR053274">
    <property type="entry name" value="Fluconazole_resistance"/>
</dbReference>
<dbReference type="Pfam" id="PF13259">
    <property type="entry name" value="clamp_Gag1-like"/>
    <property type="match status" value="1"/>
</dbReference>
<feature type="region of interest" description="Disordered" evidence="1">
    <location>
        <begin position="473"/>
        <end position="541"/>
    </location>
</feature>
<feature type="domain" description="Gag1-like clamp" evidence="2">
    <location>
        <begin position="204"/>
        <end position="424"/>
    </location>
</feature>
<organism evidence="3 4">
    <name type="scientific">Cytospora paraplurivora</name>
    <dbReference type="NCBI Taxonomy" id="2898453"/>
    <lineage>
        <taxon>Eukaryota</taxon>
        <taxon>Fungi</taxon>
        <taxon>Dikarya</taxon>
        <taxon>Ascomycota</taxon>
        <taxon>Pezizomycotina</taxon>
        <taxon>Sordariomycetes</taxon>
        <taxon>Sordariomycetidae</taxon>
        <taxon>Diaporthales</taxon>
        <taxon>Cytosporaceae</taxon>
        <taxon>Cytospora</taxon>
    </lineage>
</organism>
<dbReference type="InterPro" id="IPR025124">
    <property type="entry name" value="Gag1-like_clamp"/>
</dbReference>
<evidence type="ECO:0000313" key="4">
    <source>
        <dbReference type="Proteomes" id="UP001320245"/>
    </source>
</evidence>
<feature type="region of interest" description="Disordered" evidence="1">
    <location>
        <begin position="258"/>
        <end position="277"/>
    </location>
</feature>
<keyword evidence="4" id="KW-1185">Reference proteome</keyword>
<gene>
    <name evidence="3" type="ORF">SLS53_001830</name>
</gene>
<dbReference type="AlphaFoldDB" id="A0AAN9YLD2"/>
<dbReference type="EMBL" id="JAJSPL020000005">
    <property type="protein sequence ID" value="KAK7746645.1"/>
    <property type="molecule type" value="Genomic_DNA"/>
</dbReference>
<evidence type="ECO:0000313" key="3">
    <source>
        <dbReference type="EMBL" id="KAK7746645.1"/>
    </source>
</evidence>